<evidence type="ECO:0000256" key="1">
    <source>
        <dbReference type="SAM" id="SignalP"/>
    </source>
</evidence>
<sequence length="43" mass="4863">MLTSVKLFVKLLCIRIFCFPNVFENVTTPSVTALCARVFLLVD</sequence>
<accession>A0A0E9V0I5</accession>
<name>A0A0E9V0I5_ANGAN</name>
<proteinExistence type="predicted"/>
<dbReference type="AlphaFoldDB" id="A0A0E9V0I5"/>
<keyword evidence="1" id="KW-0732">Signal</keyword>
<organism evidence="2">
    <name type="scientific">Anguilla anguilla</name>
    <name type="common">European freshwater eel</name>
    <name type="synonym">Muraena anguilla</name>
    <dbReference type="NCBI Taxonomy" id="7936"/>
    <lineage>
        <taxon>Eukaryota</taxon>
        <taxon>Metazoa</taxon>
        <taxon>Chordata</taxon>
        <taxon>Craniata</taxon>
        <taxon>Vertebrata</taxon>
        <taxon>Euteleostomi</taxon>
        <taxon>Actinopterygii</taxon>
        <taxon>Neopterygii</taxon>
        <taxon>Teleostei</taxon>
        <taxon>Anguilliformes</taxon>
        <taxon>Anguillidae</taxon>
        <taxon>Anguilla</taxon>
    </lineage>
</organism>
<dbReference type="EMBL" id="GBXM01037071">
    <property type="protein sequence ID" value="JAH71506.1"/>
    <property type="molecule type" value="Transcribed_RNA"/>
</dbReference>
<reference evidence="2" key="2">
    <citation type="journal article" date="2015" name="Fish Shellfish Immunol.">
        <title>Early steps in the European eel (Anguilla anguilla)-Vibrio vulnificus interaction in the gills: Role of the RtxA13 toxin.</title>
        <authorList>
            <person name="Callol A."/>
            <person name="Pajuelo D."/>
            <person name="Ebbesson L."/>
            <person name="Teles M."/>
            <person name="MacKenzie S."/>
            <person name="Amaro C."/>
        </authorList>
    </citation>
    <scope>NUCLEOTIDE SEQUENCE</scope>
</reference>
<feature type="chain" id="PRO_5002433478" evidence="1">
    <location>
        <begin position="19"/>
        <end position="43"/>
    </location>
</feature>
<feature type="signal peptide" evidence="1">
    <location>
        <begin position="1"/>
        <end position="18"/>
    </location>
</feature>
<evidence type="ECO:0000313" key="2">
    <source>
        <dbReference type="EMBL" id="JAH71506.1"/>
    </source>
</evidence>
<reference evidence="2" key="1">
    <citation type="submission" date="2014-11" db="EMBL/GenBank/DDBJ databases">
        <authorList>
            <person name="Amaro Gonzalez C."/>
        </authorList>
    </citation>
    <scope>NUCLEOTIDE SEQUENCE</scope>
</reference>
<protein>
    <submittedName>
        <fullName evidence="2">Uncharacterized protein</fullName>
    </submittedName>
</protein>